<accession>I2B6S2</accession>
<dbReference type="HOGENOM" id="CLU_3332962_0_0_6"/>
<proteinExistence type="predicted"/>
<dbReference type="KEGG" id="ebt:EBL_c11220"/>
<dbReference type="AlphaFoldDB" id="I2B6S2"/>
<protein>
    <submittedName>
        <fullName evidence="1">Uncharacterized protein</fullName>
    </submittedName>
</protein>
<name>I2B6S2_SHIBC</name>
<gene>
    <name evidence="1" type="ordered locus">EBL_c11220</name>
</gene>
<evidence type="ECO:0000313" key="1">
    <source>
        <dbReference type="EMBL" id="AFJ46226.1"/>
    </source>
</evidence>
<reference evidence="1 2" key="1">
    <citation type="journal article" date="2012" name="J. Bacteriol.">
        <title>Complete genome sequence of the B12-producing Shimwellia blattae strain DSM 4481, isolated from a cockroach.</title>
        <authorList>
            <person name="Brzuszkiewicz E."/>
            <person name="Waschkowitz T."/>
            <person name="Wiezer A."/>
            <person name="Daniel R."/>
        </authorList>
    </citation>
    <scope>NUCLEOTIDE SEQUENCE [LARGE SCALE GENOMIC DNA]</scope>
    <source>
        <strain evidence="2">ATCC 29907 / DSM 4481 / JCM 1650 / NBRC 105725 / CDC 9005-74</strain>
    </source>
</reference>
<organism evidence="1 2">
    <name type="scientific">Shimwellia blattae (strain ATCC 29907 / DSM 4481 / JCM 1650 / NBRC 105725 / CDC 9005-74)</name>
    <name type="common">Escherichia blattae</name>
    <dbReference type="NCBI Taxonomy" id="630626"/>
    <lineage>
        <taxon>Bacteria</taxon>
        <taxon>Pseudomonadati</taxon>
        <taxon>Pseudomonadota</taxon>
        <taxon>Gammaproteobacteria</taxon>
        <taxon>Enterobacterales</taxon>
        <taxon>Enterobacteriaceae</taxon>
        <taxon>Shimwellia</taxon>
    </lineage>
</organism>
<evidence type="ECO:0000313" key="2">
    <source>
        <dbReference type="Proteomes" id="UP000001955"/>
    </source>
</evidence>
<dbReference type="STRING" id="630626.EBL_c11220"/>
<dbReference type="EMBL" id="CP001560">
    <property type="protein sequence ID" value="AFJ46226.1"/>
    <property type="molecule type" value="Genomic_DNA"/>
</dbReference>
<dbReference type="Proteomes" id="UP000001955">
    <property type="component" value="Chromosome"/>
</dbReference>
<keyword evidence="2" id="KW-1185">Reference proteome</keyword>
<sequence length="38" mass="4362">MAASELCDRSQDITIVVDLISFSYFLLHRMCKEIKPTS</sequence>